<dbReference type="RefSeq" id="WP_054998987.1">
    <property type="nucleotide sequence ID" value="NZ_FNKU01000002.1"/>
</dbReference>
<dbReference type="AlphaFoldDB" id="A0A0P9N835"/>
<dbReference type="Gene3D" id="3.40.50.12780">
    <property type="entry name" value="N-terminal domain of ligase-like"/>
    <property type="match status" value="1"/>
</dbReference>
<dbReference type="PANTHER" id="PTHR43767">
    <property type="entry name" value="LONG-CHAIN-FATTY-ACID--COA LIGASE"/>
    <property type="match status" value="1"/>
</dbReference>
<feature type="transmembrane region" description="Helical" evidence="1">
    <location>
        <begin position="60"/>
        <end position="77"/>
    </location>
</feature>
<dbReference type="PANTHER" id="PTHR43767:SF1">
    <property type="entry name" value="NONRIBOSOMAL PEPTIDE SYNTHASE PES1 (EUROFUNG)-RELATED"/>
    <property type="match status" value="1"/>
</dbReference>
<feature type="domain" description="AMP-dependent synthetase/ligase" evidence="2">
    <location>
        <begin position="36"/>
        <end position="335"/>
    </location>
</feature>
<feature type="transmembrane region" description="Helical" evidence="1">
    <location>
        <begin position="183"/>
        <end position="201"/>
    </location>
</feature>
<dbReference type="Pfam" id="PF00501">
    <property type="entry name" value="AMP-binding"/>
    <property type="match status" value="1"/>
</dbReference>
<feature type="transmembrane region" description="Helical" evidence="1">
    <location>
        <begin position="139"/>
        <end position="162"/>
    </location>
</feature>
<dbReference type="EMBL" id="LJPX01000098">
    <property type="protein sequence ID" value="KPW79754.1"/>
    <property type="molecule type" value="Genomic_DNA"/>
</dbReference>
<dbReference type="PATRIC" id="fig|86840.3.peg.2365"/>
<keyword evidence="3" id="KW-0436">Ligase</keyword>
<dbReference type="InterPro" id="IPR042099">
    <property type="entry name" value="ANL_N_sf"/>
</dbReference>
<proteinExistence type="predicted"/>
<dbReference type="GO" id="GO:0016874">
    <property type="term" value="F:ligase activity"/>
    <property type="evidence" value="ECO:0007669"/>
    <property type="project" value="UniProtKB-KW"/>
</dbReference>
<accession>A0A0P9N835</accession>
<evidence type="ECO:0000256" key="1">
    <source>
        <dbReference type="SAM" id="Phobius"/>
    </source>
</evidence>
<organism evidence="3 4">
    <name type="scientific">Pseudomonas cannabina</name>
    <dbReference type="NCBI Taxonomy" id="86840"/>
    <lineage>
        <taxon>Bacteria</taxon>
        <taxon>Pseudomonadati</taxon>
        <taxon>Pseudomonadota</taxon>
        <taxon>Gammaproteobacteria</taxon>
        <taxon>Pseudomonadales</taxon>
        <taxon>Pseudomonadaceae</taxon>
        <taxon>Pseudomonas</taxon>
    </lineage>
</organism>
<name>A0A0P9N835_PSECA</name>
<sequence length="472" mass="50808">MNVVVDTQGVQALFERVLPMEAGSGREPFEGFATLCEGLQRLGVKPGRAVLVALPNGTHFVALVFALLLLGAVPTPLPYSAPPGRIRRIAKLLGADLLILPCGAAIKALDAREAGRLSSELQWARLKDVVTLPYEPGEVVLLTSGTSGIFSGCVFDSAALLLNARRHAASIGQSAADRLLINLPLFYSFAFVAQLLSSYVLGNEVVLATPPFTPIHYHRTLLDLGITLSSLTPVMVTALCAADLDGLPPSLRRLTIGGDALAANLVPRLLARNPDLELYLTYGLTQAGPRVATLAAHLEPAGRHASVGRPLPEVEVELGGAPGASEGELLVVTDTAMQRRIRAGEADRLPPLRGQKRLVATGDHFHIDADGYLFFRQRNPTFVMRRGEKLCPRSICEIVESLPGIVSAEAWVRPNAGPNDEVALILDVQSQDPDLNERALRQQLAGILLRAEQPDRLDVTFAQHAIWQKGRR</sequence>
<dbReference type="SUPFAM" id="SSF56801">
    <property type="entry name" value="Acetyl-CoA synthetase-like"/>
    <property type="match status" value="1"/>
</dbReference>
<keyword evidence="1" id="KW-0472">Membrane</keyword>
<evidence type="ECO:0000313" key="4">
    <source>
        <dbReference type="Proteomes" id="UP000050564"/>
    </source>
</evidence>
<keyword evidence="1" id="KW-1133">Transmembrane helix</keyword>
<dbReference type="Proteomes" id="UP000050564">
    <property type="component" value="Unassembled WGS sequence"/>
</dbReference>
<dbReference type="InterPro" id="IPR050237">
    <property type="entry name" value="ATP-dep_AMP-bd_enzyme"/>
</dbReference>
<dbReference type="InterPro" id="IPR000873">
    <property type="entry name" value="AMP-dep_synth/lig_dom"/>
</dbReference>
<keyword evidence="1" id="KW-0812">Transmembrane</keyword>
<evidence type="ECO:0000313" key="3">
    <source>
        <dbReference type="EMBL" id="KPW79754.1"/>
    </source>
</evidence>
<evidence type="ECO:0000259" key="2">
    <source>
        <dbReference type="Pfam" id="PF00501"/>
    </source>
</evidence>
<gene>
    <name evidence="3" type="ORF">ALO81_01687</name>
</gene>
<protein>
    <submittedName>
        <fullName evidence="3">Coronafacic acid synthetase, ligase component</fullName>
    </submittedName>
</protein>
<reference evidence="3 4" key="1">
    <citation type="submission" date="2015-09" db="EMBL/GenBank/DDBJ databases">
        <title>Genome announcement of multiple Pseudomonas syringae strains.</title>
        <authorList>
            <person name="Thakur S."/>
            <person name="Wang P.W."/>
            <person name="Gong Y."/>
            <person name="Weir B.S."/>
            <person name="Guttman D.S."/>
        </authorList>
    </citation>
    <scope>NUCLEOTIDE SEQUENCE [LARGE SCALE GENOMIC DNA]</scope>
    <source>
        <strain evidence="3 4">ICMP2823</strain>
    </source>
</reference>
<comment type="caution">
    <text evidence="3">The sequence shown here is derived from an EMBL/GenBank/DDBJ whole genome shotgun (WGS) entry which is preliminary data.</text>
</comment>